<dbReference type="OrthoDB" id="528553at2"/>
<gene>
    <name evidence="3" type="ORF">FBZ89_114104</name>
</gene>
<dbReference type="InterPro" id="IPR036648">
    <property type="entry name" value="CN_Hdrase_a/SCN_Hdrase_g_sf"/>
</dbReference>
<dbReference type="NCBIfam" id="TIGR03793">
    <property type="entry name" value="leader_NHLP"/>
    <property type="match status" value="1"/>
</dbReference>
<sequence length="94" mass="10109">MTNEENLKVTGKIIAKAWTDAAFKARLLADPAAVLKAEGIDVPSGVRLSIVENTASSYTLVLPPKPVDMSDADLDQAGGYWCHTGGLFLDTYPW</sequence>
<organism evidence="3 4">
    <name type="scientific">Nitrospirillum amazonense</name>
    <dbReference type="NCBI Taxonomy" id="28077"/>
    <lineage>
        <taxon>Bacteria</taxon>
        <taxon>Pseudomonadati</taxon>
        <taxon>Pseudomonadota</taxon>
        <taxon>Alphaproteobacteria</taxon>
        <taxon>Rhodospirillales</taxon>
        <taxon>Azospirillaceae</taxon>
        <taxon>Nitrospirillum</taxon>
    </lineage>
</organism>
<evidence type="ECO:0000313" key="4">
    <source>
        <dbReference type="Proteomes" id="UP000319859"/>
    </source>
</evidence>
<protein>
    <submittedName>
        <fullName evidence="3">Putative ribosomally synthesized peptide</fullName>
    </submittedName>
</protein>
<proteinExistence type="predicted"/>
<reference evidence="3 4" key="1">
    <citation type="submission" date="2019-06" db="EMBL/GenBank/DDBJ databases">
        <title>Genomic Encyclopedia of Type Strains, Phase IV (KMG-V): Genome sequencing to study the core and pangenomes of soil and plant-associated prokaryotes.</title>
        <authorList>
            <person name="Whitman W."/>
        </authorList>
    </citation>
    <scope>NUCLEOTIDE SEQUENCE [LARGE SCALE GENOMIC DNA]</scope>
    <source>
        <strain evidence="3 4">BR 11880</strain>
    </source>
</reference>
<name>A0A560F1N2_9PROT</name>
<evidence type="ECO:0000313" key="3">
    <source>
        <dbReference type="EMBL" id="TWB15511.1"/>
    </source>
</evidence>
<dbReference type="SUPFAM" id="SSF56209">
    <property type="entry name" value="Nitrile hydratase alpha chain"/>
    <property type="match status" value="1"/>
</dbReference>
<dbReference type="AlphaFoldDB" id="A0A560F1N2"/>
<dbReference type="InterPro" id="IPR022513">
    <property type="entry name" value="TOMM_pelo"/>
</dbReference>
<feature type="domain" description="Nitrile hydratase alpha/Thiocyanate hydrolase gamma" evidence="2">
    <location>
        <begin position="9"/>
        <end position="62"/>
    </location>
</feature>
<dbReference type="GO" id="GO:0003824">
    <property type="term" value="F:catalytic activity"/>
    <property type="evidence" value="ECO:0007669"/>
    <property type="project" value="InterPro"/>
</dbReference>
<dbReference type="RefSeq" id="WP_145751690.1">
    <property type="nucleotide sequence ID" value="NZ_VITN01000014.1"/>
</dbReference>
<accession>A0A560F1N2</accession>
<dbReference type="InterPro" id="IPR004232">
    <property type="entry name" value="CN_Hdrtase_a/SCN_Hdrlase_g"/>
</dbReference>
<dbReference type="Pfam" id="PF02979">
    <property type="entry name" value="NHase_alpha"/>
    <property type="match status" value="1"/>
</dbReference>
<dbReference type="Gene3D" id="3.90.330.10">
    <property type="entry name" value="Nitrile hydratase alpha /Thiocyanate hydrolase gamma"/>
    <property type="match status" value="1"/>
</dbReference>
<evidence type="ECO:0000256" key="1">
    <source>
        <dbReference type="ARBA" id="ARBA00022723"/>
    </source>
</evidence>
<keyword evidence="1" id="KW-0479">Metal-binding</keyword>
<dbReference type="Proteomes" id="UP000319859">
    <property type="component" value="Unassembled WGS sequence"/>
</dbReference>
<dbReference type="EMBL" id="VITN01000014">
    <property type="protein sequence ID" value="TWB15511.1"/>
    <property type="molecule type" value="Genomic_DNA"/>
</dbReference>
<dbReference type="GO" id="GO:0046914">
    <property type="term" value="F:transition metal ion binding"/>
    <property type="evidence" value="ECO:0007669"/>
    <property type="project" value="InterPro"/>
</dbReference>
<evidence type="ECO:0000259" key="2">
    <source>
        <dbReference type="Pfam" id="PF02979"/>
    </source>
</evidence>
<comment type="caution">
    <text evidence="3">The sequence shown here is derived from an EMBL/GenBank/DDBJ whole genome shotgun (WGS) entry which is preliminary data.</text>
</comment>